<sequence>MAFAAGVLPTLSASRDRHARRLTALHLTHGAGAAEDRGARQLGLRGRGDADGLAVDHVALVLAPDVGARDVAAAGEVAVAVAVAVAVGEDGVRDGAEGGGEEEEGLHDGSHWGRFVLDGCVCLGSLGGNCGLSWEDWLLVKNEEGGSMMFNTSFHVQNRGSAGLLYTSVDSTFDT</sequence>
<proteinExistence type="predicted"/>
<organism evidence="1 2">
    <name type="scientific">Apiospora aurea</name>
    <dbReference type="NCBI Taxonomy" id="335848"/>
    <lineage>
        <taxon>Eukaryota</taxon>
        <taxon>Fungi</taxon>
        <taxon>Dikarya</taxon>
        <taxon>Ascomycota</taxon>
        <taxon>Pezizomycotina</taxon>
        <taxon>Sordariomycetes</taxon>
        <taxon>Xylariomycetidae</taxon>
        <taxon>Amphisphaeriales</taxon>
        <taxon>Apiosporaceae</taxon>
        <taxon>Apiospora</taxon>
    </lineage>
</organism>
<accession>A0ABR1PZF1</accession>
<comment type="caution">
    <text evidence="1">The sequence shown here is derived from an EMBL/GenBank/DDBJ whole genome shotgun (WGS) entry which is preliminary data.</text>
</comment>
<protein>
    <submittedName>
        <fullName evidence="1">Uncharacterized protein</fullName>
    </submittedName>
</protein>
<evidence type="ECO:0000313" key="1">
    <source>
        <dbReference type="EMBL" id="KAK7943122.1"/>
    </source>
</evidence>
<evidence type="ECO:0000313" key="2">
    <source>
        <dbReference type="Proteomes" id="UP001391051"/>
    </source>
</evidence>
<dbReference type="RefSeq" id="XP_066695153.1">
    <property type="nucleotide sequence ID" value="XM_066848457.1"/>
</dbReference>
<dbReference type="GeneID" id="92081519"/>
<reference evidence="1 2" key="1">
    <citation type="submission" date="2023-01" db="EMBL/GenBank/DDBJ databases">
        <title>Analysis of 21 Apiospora genomes using comparative genomics revels a genus with tremendous synthesis potential of carbohydrate active enzymes and secondary metabolites.</title>
        <authorList>
            <person name="Sorensen T."/>
        </authorList>
    </citation>
    <scope>NUCLEOTIDE SEQUENCE [LARGE SCALE GENOMIC DNA]</scope>
    <source>
        <strain evidence="1 2">CBS 24483</strain>
    </source>
</reference>
<name>A0ABR1PZF1_9PEZI</name>
<dbReference type="EMBL" id="JAQQWE010000008">
    <property type="protein sequence ID" value="KAK7943122.1"/>
    <property type="molecule type" value="Genomic_DNA"/>
</dbReference>
<dbReference type="Proteomes" id="UP001391051">
    <property type="component" value="Unassembled WGS sequence"/>
</dbReference>
<keyword evidence="2" id="KW-1185">Reference proteome</keyword>
<gene>
    <name evidence="1" type="ORF">PG986_012235</name>
</gene>